<dbReference type="SUPFAM" id="SSF53850">
    <property type="entry name" value="Periplasmic binding protein-like II"/>
    <property type="match status" value="1"/>
</dbReference>
<evidence type="ECO:0000313" key="3">
    <source>
        <dbReference type="Proteomes" id="UP000611554"/>
    </source>
</evidence>
<dbReference type="PROSITE" id="PS51257">
    <property type="entry name" value="PROKAR_LIPOPROTEIN"/>
    <property type="match status" value="1"/>
</dbReference>
<comment type="caution">
    <text evidence="2">The sequence shown here is derived from an EMBL/GenBank/DDBJ whole genome shotgun (WGS) entry which is preliminary data.</text>
</comment>
<feature type="chain" id="PRO_5046616137" evidence="1">
    <location>
        <begin position="19"/>
        <end position="437"/>
    </location>
</feature>
<protein>
    <submittedName>
        <fullName evidence="2">Sugar ABC transporter substrate-binding protein</fullName>
    </submittedName>
</protein>
<evidence type="ECO:0000256" key="1">
    <source>
        <dbReference type="SAM" id="SignalP"/>
    </source>
</evidence>
<dbReference type="PROSITE" id="PS51318">
    <property type="entry name" value="TAT"/>
    <property type="match status" value="1"/>
</dbReference>
<name>A0ABQ2R8Z2_9ACTN</name>
<evidence type="ECO:0000313" key="2">
    <source>
        <dbReference type="EMBL" id="GGQ17112.1"/>
    </source>
</evidence>
<dbReference type="InterPro" id="IPR006311">
    <property type="entry name" value="TAT_signal"/>
</dbReference>
<accession>A0ABQ2R8Z2</accession>
<proteinExistence type="predicted"/>
<keyword evidence="3" id="KW-1185">Reference proteome</keyword>
<keyword evidence="1" id="KW-0732">Signal</keyword>
<dbReference type="RefSeq" id="WP_189249284.1">
    <property type="nucleotide sequence ID" value="NZ_BMQJ01000015.1"/>
</dbReference>
<reference evidence="3" key="1">
    <citation type="journal article" date="2019" name="Int. J. Syst. Evol. Microbiol.">
        <title>The Global Catalogue of Microorganisms (GCM) 10K type strain sequencing project: providing services to taxonomists for standard genome sequencing and annotation.</title>
        <authorList>
            <consortium name="The Broad Institute Genomics Platform"/>
            <consortium name="The Broad Institute Genome Sequencing Center for Infectious Disease"/>
            <person name="Wu L."/>
            <person name="Ma J."/>
        </authorList>
    </citation>
    <scope>NUCLEOTIDE SEQUENCE [LARGE SCALE GENOMIC DNA]</scope>
    <source>
        <strain evidence="3">JCM 3115</strain>
    </source>
</reference>
<dbReference type="EMBL" id="BMQJ01000015">
    <property type="protein sequence ID" value="GGQ17112.1"/>
    <property type="molecule type" value="Genomic_DNA"/>
</dbReference>
<gene>
    <name evidence="2" type="ORF">GCM10010140_54100</name>
</gene>
<sequence length="437" mass="47068">MRMNRRRALAALSGLAAAGLTGCSAERPLRVAVVWSGWELARFRRVLEGEPVTVYSAGNDIAALLRKPVAPAATPDVAIVPQPGLIRDPEIRSRLQPLTSQDPSFWRDLVTGPGDGQAKGVWFKVAYKSLVWYRPEAVASPPTGWEAWWALCRDRAASGRPPLSVPAADGWALTDWFENVLLGHAPDLYGRLHLLDPADWGDERVAQAFIRLACLWSIPGLVPGGGRRALVTQFHDAILDVFRYGRADMVAGPDFAWPVIDRYRSPGREARWFRFPCSAGERPPLLVGGDAVVALASSEERGERFVARLTGGEMRERLAPWARAGGFLSLGAGLRDDDYPAPVRPLARELRELRELRGLAESGKPGAQATGRSIAFDLSDQLGGALAGGDGQGLWRILTDLFAAVAVDPCPPGKAEEAARTAHAAAVEAAASRADGS</sequence>
<dbReference type="Proteomes" id="UP000611554">
    <property type="component" value="Unassembled WGS sequence"/>
</dbReference>
<feature type="signal peptide" evidence="1">
    <location>
        <begin position="1"/>
        <end position="18"/>
    </location>
</feature>
<organism evidence="2 3">
    <name type="scientific">Streptosporangium pseudovulgare</name>
    <dbReference type="NCBI Taxonomy" id="35765"/>
    <lineage>
        <taxon>Bacteria</taxon>
        <taxon>Bacillati</taxon>
        <taxon>Actinomycetota</taxon>
        <taxon>Actinomycetes</taxon>
        <taxon>Streptosporangiales</taxon>
        <taxon>Streptosporangiaceae</taxon>
        <taxon>Streptosporangium</taxon>
    </lineage>
</organism>
<dbReference type="Gene3D" id="3.40.190.10">
    <property type="entry name" value="Periplasmic binding protein-like II"/>
    <property type="match status" value="2"/>
</dbReference>